<accession>A0ABQ2C331</accession>
<keyword evidence="1" id="KW-0472">Membrane</keyword>
<evidence type="ECO:0000313" key="3">
    <source>
        <dbReference type="Proteomes" id="UP000603295"/>
    </source>
</evidence>
<sequence>MKHEAEQELLKTLNGQLSELPAVAKTMIQQYQMSAIVLSILCGVLFIAALIGTIWLALYFYKKKEVSNSYNNHYDDYLWYTLFGGIPLNIVLFVSLTINIVHACAPIASIIKDLLN</sequence>
<keyword evidence="1" id="KW-1133">Transmembrane helix</keyword>
<comment type="caution">
    <text evidence="2">The sequence shown here is derived from an EMBL/GenBank/DDBJ whole genome shotgun (WGS) entry which is preliminary data.</text>
</comment>
<reference evidence="3" key="1">
    <citation type="journal article" date="2019" name="Int. J. Syst. Evol. Microbiol.">
        <title>The Global Catalogue of Microorganisms (GCM) 10K type strain sequencing project: providing services to taxonomists for standard genome sequencing and annotation.</title>
        <authorList>
            <consortium name="The Broad Institute Genomics Platform"/>
            <consortium name="The Broad Institute Genome Sequencing Center for Infectious Disease"/>
            <person name="Wu L."/>
            <person name="Ma J."/>
        </authorList>
    </citation>
    <scope>NUCLEOTIDE SEQUENCE [LARGE SCALE GENOMIC DNA]</scope>
    <source>
        <strain evidence="3">CCM 8609</strain>
    </source>
</reference>
<dbReference type="Proteomes" id="UP000603295">
    <property type="component" value="Unassembled WGS sequence"/>
</dbReference>
<name>A0ABQ2C331_9LACO</name>
<evidence type="ECO:0000256" key="1">
    <source>
        <dbReference type="SAM" id="Phobius"/>
    </source>
</evidence>
<organism evidence="2 3">
    <name type="scientific">Limosilactobacillus caviae</name>
    <dbReference type="NCBI Taxonomy" id="1769424"/>
    <lineage>
        <taxon>Bacteria</taxon>
        <taxon>Bacillati</taxon>
        <taxon>Bacillota</taxon>
        <taxon>Bacilli</taxon>
        <taxon>Lactobacillales</taxon>
        <taxon>Lactobacillaceae</taxon>
        <taxon>Limosilactobacillus</taxon>
    </lineage>
</organism>
<dbReference type="RefSeq" id="WP_153711023.1">
    <property type="nucleotide sequence ID" value="NZ_BMDS01000002.1"/>
</dbReference>
<evidence type="ECO:0000313" key="2">
    <source>
        <dbReference type="EMBL" id="GGI62808.1"/>
    </source>
</evidence>
<feature type="transmembrane region" description="Helical" evidence="1">
    <location>
        <begin position="77"/>
        <end position="101"/>
    </location>
</feature>
<keyword evidence="1" id="KW-0812">Transmembrane</keyword>
<keyword evidence="3" id="KW-1185">Reference proteome</keyword>
<gene>
    <name evidence="2" type="ORF">GCM10011459_06420</name>
</gene>
<dbReference type="EMBL" id="BMDS01000002">
    <property type="protein sequence ID" value="GGI62808.1"/>
    <property type="molecule type" value="Genomic_DNA"/>
</dbReference>
<feature type="transmembrane region" description="Helical" evidence="1">
    <location>
        <begin position="35"/>
        <end position="57"/>
    </location>
</feature>
<protein>
    <submittedName>
        <fullName evidence="2">Uncharacterized protein</fullName>
    </submittedName>
</protein>
<proteinExistence type="predicted"/>